<evidence type="ECO:0000313" key="3">
    <source>
        <dbReference type="Proteomes" id="UP000585638"/>
    </source>
</evidence>
<dbReference type="RefSeq" id="WP_184863810.1">
    <property type="nucleotide sequence ID" value="NZ_BAAAWY010000001.1"/>
</dbReference>
<reference evidence="2 3" key="1">
    <citation type="submission" date="2020-08" db="EMBL/GenBank/DDBJ databases">
        <title>Sequencing the genomes of 1000 actinobacteria strains.</title>
        <authorList>
            <person name="Klenk H.-P."/>
        </authorList>
    </citation>
    <scope>NUCLEOTIDE SEQUENCE [LARGE SCALE GENOMIC DNA]</scope>
    <source>
        <strain evidence="2 3">DSM 43851</strain>
    </source>
</reference>
<sequence length="149" mass="16515">MGPSADESLEFIRQLRMLNQLQNAVRMRFWDDEFGLHPAAGALLADVVARGECRVSDLAEHRVVDTSVVSRQIAQLQKVGLVDRRPSPSDGRVALISPTERGVEVLAGWKRRQAELIRGAFADWDDERLAATNGVLRELVATLRATLEA</sequence>
<dbReference type="PANTHER" id="PTHR39515:SF2">
    <property type="entry name" value="HTH-TYPE TRANSCRIPTIONAL REGULATOR RV0880"/>
    <property type="match status" value="1"/>
</dbReference>
<dbReference type="AlphaFoldDB" id="A0A7W9KHT5"/>
<organism evidence="2 3">
    <name type="scientific">Kutzneria kofuensis</name>
    <dbReference type="NCBI Taxonomy" id="103725"/>
    <lineage>
        <taxon>Bacteria</taxon>
        <taxon>Bacillati</taxon>
        <taxon>Actinomycetota</taxon>
        <taxon>Actinomycetes</taxon>
        <taxon>Pseudonocardiales</taxon>
        <taxon>Pseudonocardiaceae</taxon>
        <taxon>Kutzneria</taxon>
    </lineage>
</organism>
<feature type="domain" description="HTH marR-type" evidence="1">
    <location>
        <begin position="8"/>
        <end position="141"/>
    </location>
</feature>
<keyword evidence="2" id="KW-0238">DNA-binding</keyword>
<dbReference type="GO" id="GO:0003677">
    <property type="term" value="F:DNA binding"/>
    <property type="evidence" value="ECO:0007669"/>
    <property type="project" value="UniProtKB-KW"/>
</dbReference>
<accession>A0A7W9KHT5</accession>
<dbReference type="EMBL" id="JACHIR010000001">
    <property type="protein sequence ID" value="MBB5892829.1"/>
    <property type="molecule type" value="Genomic_DNA"/>
</dbReference>
<gene>
    <name evidence="2" type="ORF">BJ998_004025</name>
</gene>
<dbReference type="InterPro" id="IPR000835">
    <property type="entry name" value="HTH_MarR-typ"/>
</dbReference>
<dbReference type="PROSITE" id="PS50995">
    <property type="entry name" value="HTH_MARR_2"/>
    <property type="match status" value="1"/>
</dbReference>
<dbReference type="Gene3D" id="1.10.10.10">
    <property type="entry name" value="Winged helix-like DNA-binding domain superfamily/Winged helix DNA-binding domain"/>
    <property type="match status" value="1"/>
</dbReference>
<evidence type="ECO:0000259" key="1">
    <source>
        <dbReference type="PROSITE" id="PS50995"/>
    </source>
</evidence>
<dbReference type="SMART" id="SM00347">
    <property type="entry name" value="HTH_MARR"/>
    <property type="match status" value="1"/>
</dbReference>
<dbReference type="InterPro" id="IPR036390">
    <property type="entry name" value="WH_DNA-bd_sf"/>
</dbReference>
<dbReference type="InterPro" id="IPR036388">
    <property type="entry name" value="WH-like_DNA-bd_sf"/>
</dbReference>
<proteinExistence type="predicted"/>
<dbReference type="Pfam" id="PF01047">
    <property type="entry name" value="MarR"/>
    <property type="match status" value="1"/>
</dbReference>
<dbReference type="InterPro" id="IPR052526">
    <property type="entry name" value="HTH-type_Bedaq_tolerance"/>
</dbReference>
<name>A0A7W9KHT5_9PSEU</name>
<evidence type="ECO:0000313" key="2">
    <source>
        <dbReference type="EMBL" id="MBB5892829.1"/>
    </source>
</evidence>
<dbReference type="GO" id="GO:0003700">
    <property type="term" value="F:DNA-binding transcription factor activity"/>
    <property type="evidence" value="ECO:0007669"/>
    <property type="project" value="InterPro"/>
</dbReference>
<protein>
    <submittedName>
        <fullName evidence="2">DNA-binding MarR family transcriptional regulator</fullName>
    </submittedName>
</protein>
<keyword evidence="3" id="KW-1185">Reference proteome</keyword>
<comment type="caution">
    <text evidence="2">The sequence shown here is derived from an EMBL/GenBank/DDBJ whole genome shotgun (WGS) entry which is preliminary data.</text>
</comment>
<dbReference type="SUPFAM" id="SSF46785">
    <property type="entry name" value="Winged helix' DNA-binding domain"/>
    <property type="match status" value="1"/>
</dbReference>
<dbReference type="Proteomes" id="UP000585638">
    <property type="component" value="Unassembled WGS sequence"/>
</dbReference>
<dbReference type="PANTHER" id="PTHR39515">
    <property type="entry name" value="CONSERVED PROTEIN"/>
    <property type="match status" value="1"/>
</dbReference>